<name>D6TZH5_KTERA</name>
<reference evidence="1 2" key="1">
    <citation type="journal article" date="2011" name="Stand. Genomic Sci.">
        <title>Non-contiguous finished genome sequence and contextual data of the filamentous soil bacterium Ktedonobacter racemifer type strain (SOSP1-21).</title>
        <authorList>
            <person name="Chang Y.J."/>
            <person name="Land M."/>
            <person name="Hauser L."/>
            <person name="Chertkov O."/>
            <person name="Del Rio T.G."/>
            <person name="Nolan M."/>
            <person name="Copeland A."/>
            <person name="Tice H."/>
            <person name="Cheng J.F."/>
            <person name="Lucas S."/>
            <person name="Han C."/>
            <person name="Goodwin L."/>
            <person name="Pitluck S."/>
            <person name="Ivanova N."/>
            <person name="Ovchinikova G."/>
            <person name="Pati A."/>
            <person name="Chen A."/>
            <person name="Palaniappan K."/>
            <person name="Mavromatis K."/>
            <person name="Liolios K."/>
            <person name="Brettin T."/>
            <person name="Fiebig A."/>
            <person name="Rohde M."/>
            <person name="Abt B."/>
            <person name="Goker M."/>
            <person name="Detter J.C."/>
            <person name="Woyke T."/>
            <person name="Bristow J."/>
            <person name="Eisen J.A."/>
            <person name="Markowitz V."/>
            <person name="Hugenholtz P."/>
            <person name="Kyrpides N.C."/>
            <person name="Klenk H.P."/>
            <person name="Lapidus A."/>
        </authorList>
    </citation>
    <scope>NUCLEOTIDE SEQUENCE [LARGE SCALE GENOMIC DNA]</scope>
    <source>
        <strain evidence="2">DSM 44963</strain>
    </source>
</reference>
<protein>
    <recommendedName>
        <fullName evidence="3">WD40 domain protein beta Propeller</fullName>
    </recommendedName>
</protein>
<keyword evidence="2" id="KW-1185">Reference proteome</keyword>
<dbReference type="AlphaFoldDB" id="D6TZH5"/>
<dbReference type="RefSeq" id="WP_007919710.1">
    <property type="nucleotide sequence ID" value="NZ_ADVG01000004.1"/>
</dbReference>
<proteinExistence type="predicted"/>
<evidence type="ECO:0000313" key="2">
    <source>
        <dbReference type="Proteomes" id="UP000004508"/>
    </source>
</evidence>
<evidence type="ECO:0000313" key="1">
    <source>
        <dbReference type="EMBL" id="EFH81965.1"/>
    </source>
</evidence>
<dbReference type="Proteomes" id="UP000004508">
    <property type="component" value="Unassembled WGS sequence"/>
</dbReference>
<dbReference type="InterPro" id="IPR011042">
    <property type="entry name" value="6-blade_b-propeller_TolB-like"/>
</dbReference>
<dbReference type="Gene3D" id="2.120.10.30">
    <property type="entry name" value="TolB, C-terminal domain"/>
    <property type="match status" value="1"/>
</dbReference>
<organism evidence="1 2">
    <name type="scientific">Ktedonobacter racemifer DSM 44963</name>
    <dbReference type="NCBI Taxonomy" id="485913"/>
    <lineage>
        <taxon>Bacteria</taxon>
        <taxon>Bacillati</taxon>
        <taxon>Chloroflexota</taxon>
        <taxon>Ktedonobacteria</taxon>
        <taxon>Ktedonobacterales</taxon>
        <taxon>Ktedonobacteraceae</taxon>
        <taxon>Ktedonobacter</taxon>
    </lineage>
</organism>
<evidence type="ECO:0008006" key="3">
    <source>
        <dbReference type="Google" id="ProtNLM"/>
    </source>
</evidence>
<accession>D6TZH5</accession>
<dbReference type="EMBL" id="ADVG01000004">
    <property type="protein sequence ID" value="EFH81965.1"/>
    <property type="molecule type" value="Genomic_DNA"/>
</dbReference>
<comment type="caution">
    <text evidence="1">The sequence shown here is derived from an EMBL/GenBank/DDBJ whole genome shotgun (WGS) entry which is preliminary data.</text>
</comment>
<gene>
    <name evidence="1" type="ORF">Krac_2733</name>
</gene>
<dbReference type="SUPFAM" id="SSF82171">
    <property type="entry name" value="DPP6 N-terminal domain-like"/>
    <property type="match status" value="1"/>
</dbReference>
<sequence>MTSRHSCHHFKILYSAQVSGDGQWIFFATQSANAQYGNITGVAADGEVKLKAIRMDGKGLQTLYCGKNIGNFVWSPDGRQVAFFQTDGNSPQTAIANPGSPAATGGIYVLNTDNTSIHVTYTYKFDSNNISSSNDNYYSPLFWADSTRLAVIQNEVAFASPVPPHNVYLLDTTQQQIAQDNRQPRQIVDERSLFCWSYALAPDMQTLYHSQCPDTQGGIISPGVSLLVAHPFKGGSPETVLKEAYPPFPSLLIGQIIAVTDTSIVFEAAQATGLSQGNMVKSSPTGTWRVNRDGTGLKEILPRQSSAYYLQASLPTETMPWDRVSRDSRWFVSTVGTLSSDGTMTTQTLQIMSTQDGSTVHKLATYQQINTTQAPLGIIGWTRI</sequence>
<dbReference type="InParanoid" id="D6TZH5"/>
<dbReference type="OrthoDB" id="164839at2"/>